<evidence type="ECO:0000313" key="2">
    <source>
        <dbReference type="EMBL" id="CAI6082025.1"/>
    </source>
</evidence>
<evidence type="ECO:0000256" key="1">
    <source>
        <dbReference type="ARBA" id="ARBA00023242"/>
    </source>
</evidence>
<gene>
    <name evidence="2" type="ORF">CCHLO57077_00018834</name>
</gene>
<dbReference type="Pfam" id="PF11951">
    <property type="entry name" value="Fungal_trans_2"/>
    <property type="match status" value="1"/>
</dbReference>
<proteinExistence type="predicted"/>
<name>A0AA35PZ23_9HYPO</name>
<keyword evidence="1" id="KW-0539">Nucleus</keyword>
<dbReference type="Proteomes" id="UP001160390">
    <property type="component" value="Unassembled WGS sequence"/>
</dbReference>
<protein>
    <submittedName>
        <fullName evidence="2">Uncharacterized protein</fullName>
    </submittedName>
</protein>
<reference evidence="2" key="1">
    <citation type="submission" date="2023-01" db="EMBL/GenBank/DDBJ databases">
        <authorList>
            <person name="Piombo E."/>
        </authorList>
    </citation>
    <scope>NUCLEOTIDE SEQUENCE</scope>
</reference>
<dbReference type="AlphaFoldDB" id="A0AA35PZ23"/>
<accession>A0AA35PZ23</accession>
<dbReference type="InterPro" id="IPR021858">
    <property type="entry name" value="Fun_TF"/>
</dbReference>
<comment type="caution">
    <text evidence="2">The sequence shown here is derived from an EMBL/GenBank/DDBJ whole genome shotgun (WGS) entry which is preliminary data.</text>
</comment>
<keyword evidence="3" id="KW-1185">Reference proteome</keyword>
<sequence length="242" mass="27942">MGQWMSPMVLQMVCAVGGQKWCELNRSLTEARARRMKAIEHYGVGPRLLVAITQTTDDTTHLDCILVNLWLMVIYELKFGDGCGVGLNAHLQGVAPMIQGRLRPILSEFDLDEPLTSAVARSRRRTPFSCRVQDRLWIALLDGGAREALKQNMALTFKVFRDQSQKAMMRLVWPLFVAKLESDDMIHRTWILQRYDEPLNLGENYRRAREVLRVAFREQHLDERMTAYSDLSRRDDIGCFII</sequence>
<organism evidence="2 3">
    <name type="scientific">Clonostachys chloroleuca</name>
    <dbReference type="NCBI Taxonomy" id="1926264"/>
    <lineage>
        <taxon>Eukaryota</taxon>
        <taxon>Fungi</taxon>
        <taxon>Dikarya</taxon>
        <taxon>Ascomycota</taxon>
        <taxon>Pezizomycotina</taxon>
        <taxon>Sordariomycetes</taxon>
        <taxon>Hypocreomycetidae</taxon>
        <taxon>Hypocreales</taxon>
        <taxon>Bionectriaceae</taxon>
        <taxon>Clonostachys</taxon>
    </lineage>
</organism>
<dbReference type="EMBL" id="CABFNP030000720">
    <property type="protein sequence ID" value="CAI6082025.1"/>
    <property type="molecule type" value="Genomic_DNA"/>
</dbReference>
<evidence type="ECO:0000313" key="3">
    <source>
        <dbReference type="Proteomes" id="UP001160390"/>
    </source>
</evidence>